<dbReference type="Proteomes" id="UP001332243">
    <property type="component" value="Unassembled WGS sequence"/>
</dbReference>
<dbReference type="InterPro" id="IPR025406">
    <property type="entry name" value="DUF4132"/>
</dbReference>
<dbReference type="InterPro" id="IPR056639">
    <property type="entry name" value="DUF7737"/>
</dbReference>
<dbReference type="RefSeq" id="WP_331212752.1">
    <property type="nucleotide sequence ID" value="NZ_JAZGQK010000003.1"/>
</dbReference>
<name>A0ABU7RMA4_9ACTN</name>
<accession>A0ABU7RMA4</accession>
<protein>
    <submittedName>
        <fullName evidence="3">DUF4132 domain-containing protein</fullName>
    </submittedName>
</protein>
<keyword evidence="4" id="KW-1185">Reference proteome</keyword>
<dbReference type="EMBL" id="JAZGQK010000003">
    <property type="protein sequence ID" value="MEE6257632.1"/>
    <property type="molecule type" value="Genomic_DNA"/>
</dbReference>
<comment type="caution">
    <text evidence="3">The sequence shown here is derived from an EMBL/GenBank/DDBJ whole genome shotgun (WGS) entry which is preliminary data.</text>
</comment>
<evidence type="ECO:0000313" key="3">
    <source>
        <dbReference type="EMBL" id="MEE6257632.1"/>
    </source>
</evidence>
<dbReference type="Pfam" id="PF24879">
    <property type="entry name" value="DUF7737"/>
    <property type="match status" value="1"/>
</dbReference>
<organism evidence="3 4">
    <name type="scientific">Plantactinospora sonchi</name>
    <dbReference type="NCBI Taxonomy" id="1544735"/>
    <lineage>
        <taxon>Bacteria</taxon>
        <taxon>Bacillati</taxon>
        <taxon>Actinomycetota</taxon>
        <taxon>Actinomycetes</taxon>
        <taxon>Micromonosporales</taxon>
        <taxon>Micromonosporaceae</taxon>
        <taxon>Plantactinospora</taxon>
    </lineage>
</organism>
<feature type="domain" description="DUF7737" evidence="2">
    <location>
        <begin position="593"/>
        <end position="698"/>
    </location>
</feature>
<evidence type="ECO:0000313" key="4">
    <source>
        <dbReference type="Proteomes" id="UP001332243"/>
    </source>
</evidence>
<evidence type="ECO:0000259" key="2">
    <source>
        <dbReference type="Pfam" id="PF24879"/>
    </source>
</evidence>
<reference evidence="3 4" key="1">
    <citation type="submission" date="2024-01" db="EMBL/GenBank/DDBJ databases">
        <title>Genome insights into Plantactinospora sonchi sp. nov.</title>
        <authorList>
            <person name="Wang L."/>
        </authorList>
    </citation>
    <scope>NUCLEOTIDE SEQUENCE [LARGE SCALE GENOMIC DNA]</scope>
    <source>
        <strain evidence="3 4">NEAU-QY2</strain>
    </source>
</reference>
<dbReference type="Pfam" id="PF13569">
    <property type="entry name" value="DUF4132"/>
    <property type="match status" value="1"/>
</dbReference>
<feature type="domain" description="DUF4132" evidence="1">
    <location>
        <begin position="271"/>
        <end position="446"/>
    </location>
</feature>
<sequence length="702" mass="76591">MPPAALATLVRRAHPEGDPPAEVRALVTNRSGESPHLRQLLAELAGPSLRPGDPWADRILADLPGLDAAWAKLVAHASTATSPRPSAEWRRGAEAALSALDAARVRAVLGDWLTAASARPLTRPPDPLNADTLRGLLWTLELVGPEPEQVRSLAALVEAMLRRLPGIGPTSPKLANAAVGVLGRLDGEDALGQLARLVNRVSYRGTLNEIDKALTVRAEALGLTRDEVEELAVPDYGLTDVGRHSVHFGAGRAELEIRAGAVTVSWFTDSGRQVKSPPAAVRRDQPGELAELKTMVKEISAMLSAQAARLDGLFLARREWSAPVWRQRYLDHPLVGTLARRLIWVVDGVPCGYADGALRTVTDAECAVVDGGRVELWHPIGRPVSEVLAWREWLERHRVVQPFKQAHREVYLLTPAEEQTGTYSNRFAGHILRQHQFHALAAARGWRDRLRLSVDDSYPPPVRELPRWGLRAEYWVEGVGDDYGVDTTESGAYLRLATDQVRFYPIDAESNYTHAWTGGYSASGLGGDGREPVPALPLDQVPDLVFSEIMRDVDLFVGVSSVGNDPTWSDGGPQGQFRDYWASYSFGELSETARTRQQILTRLLPRLSVGARATIDGRFLVVRGDLRTYKIHLGSGNILMSPNDRYLCVVPARGAAVGGGTEAQFLPFEGDNLLAVILSKAMLLSGDSAITDPSITRQFDNV</sequence>
<proteinExistence type="predicted"/>
<gene>
    <name evidence="3" type="ORF">V1633_03895</name>
</gene>
<evidence type="ECO:0000259" key="1">
    <source>
        <dbReference type="Pfam" id="PF13569"/>
    </source>
</evidence>